<dbReference type="PANTHER" id="PTHR11060:SF0">
    <property type="entry name" value="PROTEIN MEMO1"/>
    <property type="match status" value="1"/>
</dbReference>
<evidence type="ECO:0000313" key="2">
    <source>
        <dbReference type="EMBL" id="PFX27204.1"/>
    </source>
</evidence>
<dbReference type="Gene3D" id="3.40.830.10">
    <property type="entry name" value="LigB-like"/>
    <property type="match status" value="1"/>
</dbReference>
<dbReference type="Proteomes" id="UP000225706">
    <property type="component" value="Unassembled WGS sequence"/>
</dbReference>
<evidence type="ECO:0000256" key="1">
    <source>
        <dbReference type="ARBA" id="ARBA00006315"/>
    </source>
</evidence>
<comment type="similarity">
    <text evidence="1">Belongs to the MEMO1 family.</text>
</comment>
<accession>A0A2B4S963</accession>
<dbReference type="PANTHER" id="PTHR11060">
    <property type="entry name" value="PROTEIN MEMO1"/>
    <property type="match status" value="1"/>
</dbReference>
<organism evidence="2 3">
    <name type="scientific">Stylophora pistillata</name>
    <name type="common">Smooth cauliflower coral</name>
    <dbReference type="NCBI Taxonomy" id="50429"/>
    <lineage>
        <taxon>Eukaryota</taxon>
        <taxon>Metazoa</taxon>
        <taxon>Cnidaria</taxon>
        <taxon>Anthozoa</taxon>
        <taxon>Hexacorallia</taxon>
        <taxon>Scleractinia</taxon>
        <taxon>Astrocoeniina</taxon>
        <taxon>Pocilloporidae</taxon>
        <taxon>Stylophora</taxon>
    </lineage>
</organism>
<dbReference type="Pfam" id="PF01875">
    <property type="entry name" value="Memo"/>
    <property type="match status" value="1"/>
</dbReference>
<gene>
    <name evidence="2" type="primary">MEMO1</name>
    <name evidence="2" type="ORF">AWC38_SpisGene8157</name>
</gene>
<comment type="caution">
    <text evidence="2">The sequence shown here is derived from an EMBL/GenBank/DDBJ whole genome shotgun (WGS) entry which is preliminary data.</text>
</comment>
<evidence type="ECO:0000313" key="3">
    <source>
        <dbReference type="Proteomes" id="UP000225706"/>
    </source>
</evidence>
<proteinExistence type="inferred from homology"/>
<dbReference type="NCBIfam" id="TIGR04336">
    <property type="entry name" value="AmmeMemoSam_B"/>
    <property type="match status" value="1"/>
</dbReference>
<reference evidence="3" key="1">
    <citation type="journal article" date="2017" name="bioRxiv">
        <title>Comparative analysis of the genomes of Stylophora pistillata and Acropora digitifera provides evidence for extensive differences between species of corals.</title>
        <authorList>
            <person name="Voolstra C.R."/>
            <person name="Li Y."/>
            <person name="Liew Y.J."/>
            <person name="Baumgarten S."/>
            <person name="Zoccola D."/>
            <person name="Flot J.-F."/>
            <person name="Tambutte S."/>
            <person name="Allemand D."/>
            <person name="Aranda M."/>
        </authorList>
    </citation>
    <scope>NUCLEOTIDE SEQUENCE [LARGE SCALE GENOMIC DNA]</scope>
</reference>
<dbReference type="OrthoDB" id="417112at2759"/>
<name>A0A2B4S963_STYPI</name>
<protein>
    <submittedName>
        <fullName evidence="2">Protein MEMO1</fullName>
    </submittedName>
</protein>
<dbReference type="HAMAP" id="MF_00055">
    <property type="entry name" value="MEMO1"/>
    <property type="match status" value="1"/>
</dbReference>
<sequence length="298" mass="33724">MSMRRASHAGTWYSDNARTLNQKLEEWLSKAHPSCRPAKAIIAPHAGYQYCGSCGAHAYRQIDPSKIKRIFILGPSHHMYLPGCAITSLSKYETPLYNLSIDTEVNSELFATGEFEKLSQADDEKEHSIELHLPYIAKVMESKRDQFKIVPIVVGSLSTKSEVTYGKLLSKYLVRPENLFIISSDFCHWGSRFNYTVYDKSCGPIYKSIEALDRKGMDAIEKLDPACFVEYLKNSRNTICGRHPISVLLNAVEVMRQMNGVTHPWALEFIHYSQSNACYHMDESSVSYAAGVLHQKAQ</sequence>
<keyword evidence="3" id="KW-1185">Reference proteome</keyword>
<dbReference type="AlphaFoldDB" id="A0A2B4S963"/>
<dbReference type="InterPro" id="IPR002737">
    <property type="entry name" value="MEMO1_fam"/>
</dbReference>
<dbReference type="STRING" id="50429.A0A2B4S963"/>
<dbReference type="EMBL" id="LSMT01000109">
    <property type="protein sequence ID" value="PFX27204.1"/>
    <property type="molecule type" value="Genomic_DNA"/>
</dbReference>
<dbReference type="CDD" id="cd07361">
    <property type="entry name" value="MEMO_like"/>
    <property type="match status" value="1"/>
</dbReference>